<evidence type="ECO:0000313" key="2">
    <source>
        <dbReference type="EMBL" id="KRX87819.1"/>
    </source>
</evidence>
<dbReference type="AlphaFoldDB" id="A0A0V0XIL1"/>
<reference evidence="2 3" key="1">
    <citation type="submission" date="2015-01" db="EMBL/GenBank/DDBJ databases">
        <title>Evolution of Trichinella species and genotypes.</title>
        <authorList>
            <person name="Korhonen P.K."/>
            <person name="Edoardo P."/>
            <person name="Giuseppe L.R."/>
            <person name="Gasser R.B."/>
        </authorList>
    </citation>
    <scope>NUCLEOTIDE SEQUENCE [LARGE SCALE GENOMIC DNA]</scope>
    <source>
        <strain evidence="2">ISS141</strain>
    </source>
</reference>
<proteinExistence type="predicted"/>
<feature type="compositionally biased region" description="Polar residues" evidence="1">
    <location>
        <begin position="86"/>
        <end position="104"/>
    </location>
</feature>
<dbReference type="Proteomes" id="UP000054815">
    <property type="component" value="Unassembled WGS sequence"/>
</dbReference>
<feature type="region of interest" description="Disordered" evidence="1">
    <location>
        <begin position="79"/>
        <end position="104"/>
    </location>
</feature>
<name>A0A0V0XIL1_TRIPS</name>
<accession>A0A0V0XIL1</accession>
<comment type="caution">
    <text evidence="2">The sequence shown here is derived from an EMBL/GenBank/DDBJ whole genome shotgun (WGS) entry which is preliminary data.</text>
</comment>
<dbReference type="EMBL" id="JYDU01000264">
    <property type="protein sequence ID" value="KRX87819.1"/>
    <property type="molecule type" value="Genomic_DNA"/>
</dbReference>
<protein>
    <submittedName>
        <fullName evidence="2">Uncharacterized protein</fullName>
    </submittedName>
</protein>
<gene>
    <name evidence="2" type="ORF">T4E_5111</name>
</gene>
<sequence length="104" mass="11974">MQRAWAELMKFFLQKTKRKKPKLPYEELDMKIGCGMGERELWSYDIVVGLSLRLFNKVYTHCCCFVVAMLSLKRELERRGKAAANTGPSPNSEGRPNSLTEETD</sequence>
<organism evidence="2 3">
    <name type="scientific">Trichinella pseudospiralis</name>
    <name type="common">Parasitic roundworm</name>
    <dbReference type="NCBI Taxonomy" id="6337"/>
    <lineage>
        <taxon>Eukaryota</taxon>
        <taxon>Metazoa</taxon>
        <taxon>Ecdysozoa</taxon>
        <taxon>Nematoda</taxon>
        <taxon>Enoplea</taxon>
        <taxon>Dorylaimia</taxon>
        <taxon>Trichinellida</taxon>
        <taxon>Trichinellidae</taxon>
        <taxon>Trichinella</taxon>
    </lineage>
</organism>
<evidence type="ECO:0000256" key="1">
    <source>
        <dbReference type="SAM" id="MobiDB-lite"/>
    </source>
</evidence>
<evidence type="ECO:0000313" key="3">
    <source>
        <dbReference type="Proteomes" id="UP000054815"/>
    </source>
</evidence>